<dbReference type="GO" id="GO:0002184">
    <property type="term" value="P:cytoplasmic translational termination"/>
    <property type="evidence" value="ECO:0007669"/>
    <property type="project" value="TreeGrafter"/>
</dbReference>
<dbReference type="InterPro" id="IPR023584">
    <property type="entry name" value="Ribosome_recyc_fac_dom"/>
</dbReference>
<keyword evidence="4" id="KW-0648">Protein biosynthesis</keyword>
<gene>
    <name evidence="6" type="ORF">MNBD_ALPHA11-2281</name>
</gene>
<evidence type="ECO:0000256" key="1">
    <source>
        <dbReference type="ARBA" id="ARBA00004496"/>
    </source>
</evidence>
<protein>
    <submittedName>
        <fullName evidence="6">Ribosome recycling factor</fullName>
    </submittedName>
</protein>
<comment type="similarity">
    <text evidence="2">Belongs to the RRF family.</text>
</comment>
<name>A0A3B0U200_9ZZZZ</name>
<dbReference type="SUPFAM" id="SSF55194">
    <property type="entry name" value="Ribosome recycling factor, RRF"/>
    <property type="match status" value="1"/>
</dbReference>
<reference evidence="6" key="1">
    <citation type="submission" date="2018-06" db="EMBL/GenBank/DDBJ databases">
        <authorList>
            <person name="Zhirakovskaya E."/>
        </authorList>
    </citation>
    <scope>NUCLEOTIDE SEQUENCE</scope>
</reference>
<dbReference type="GO" id="GO:0005829">
    <property type="term" value="C:cytosol"/>
    <property type="evidence" value="ECO:0007669"/>
    <property type="project" value="GOC"/>
</dbReference>
<dbReference type="Gene3D" id="3.30.1360.40">
    <property type="match status" value="1"/>
</dbReference>
<dbReference type="InterPro" id="IPR036191">
    <property type="entry name" value="RRF_sf"/>
</dbReference>
<sequence>MADEFSLSALTSRMDKSVDSLKDELAGLRTGRASATMLDPVMVDAYGSPMPLNQMASVTVSDVRMISVQVWDRTMAAAVDKAIRDSGLGLNPITEGANIRVPLPELNEERRRELSKVASNYAEQARVAVRHIRRDGMDILKKGEKDGDMGKDEMHGYSEKVQKATDEAITKIDDITAQKEKEIMQV</sequence>
<dbReference type="AlphaFoldDB" id="A0A3B0U200"/>
<dbReference type="InterPro" id="IPR002661">
    <property type="entry name" value="Ribosome_recyc_fac"/>
</dbReference>
<dbReference type="PANTHER" id="PTHR20982:SF3">
    <property type="entry name" value="MITOCHONDRIAL RIBOSOME RECYCLING FACTOR PSEUDO 1"/>
    <property type="match status" value="1"/>
</dbReference>
<keyword evidence="3" id="KW-0963">Cytoplasm</keyword>
<dbReference type="FunFam" id="1.10.132.20:FF:000001">
    <property type="entry name" value="Ribosome-recycling factor"/>
    <property type="match status" value="1"/>
</dbReference>
<evidence type="ECO:0000256" key="2">
    <source>
        <dbReference type="ARBA" id="ARBA00005912"/>
    </source>
</evidence>
<dbReference type="GO" id="GO:0043023">
    <property type="term" value="F:ribosomal large subunit binding"/>
    <property type="evidence" value="ECO:0007669"/>
    <property type="project" value="TreeGrafter"/>
</dbReference>
<dbReference type="CDD" id="cd00520">
    <property type="entry name" value="RRF"/>
    <property type="match status" value="1"/>
</dbReference>
<organism evidence="6">
    <name type="scientific">hydrothermal vent metagenome</name>
    <dbReference type="NCBI Taxonomy" id="652676"/>
    <lineage>
        <taxon>unclassified sequences</taxon>
        <taxon>metagenomes</taxon>
        <taxon>ecological metagenomes</taxon>
    </lineage>
</organism>
<feature type="domain" description="Ribosome recycling factor" evidence="5">
    <location>
        <begin position="21"/>
        <end position="184"/>
    </location>
</feature>
<proteinExistence type="inferred from homology"/>
<evidence type="ECO:0000259" key="5">
    <source>
        <dbReference type="Pfam" id="PF01765"/>
    </source>
</evidence>
<dbReference type="HAMAP" id="MF_00040">
    <property type="entry name" value="RRF"/>
    <property type="match status" value="1"/>
</dbReference>
<evidence type="ECO:0000313" key="6">
    <source>
        <dbReference type="EMBL" id="VAW24318.1"/>
    </source>
</evidence>
<evidence type="ECO:0000256" key="3">
    <source>
        <dbReference type="ARBA" id="ARBA00022490"/>
    </source>
</evidence>
<dbReference type="Gene3D" id="1.10.132.20">
    <property type="entry name" value="Ribosome-recycling factor"/>
    <property type="match status" value="1"/>
</dbReference>
<comment type="subcellular location">
    <subcellularLocation>
        <location evidence="1">Cytoplasm</location>
    </subcellularLocation>
</comment>
<dbReference type="EMBL" id="UOEQ01000523">
    <property type="protein sequence ID" value="VAW24318.1"/>
    <property type="molecule type" value="Genomic_DNA"/>
</dbReference>
<accession>A0A3B0U200</accession>
<dbReference type="FunFam" id="3.30.1360.40:FF:000001">
    <property type="entry name" value="Ribosome-recycling factor"/>
    <property type="match status" value="1"/>
</dbReference>
<dbReference type="NCBIfam" id="TIGR00496">
    <property type="entry name" value="frr"/>
    <property type="match status" value="1"/>
</dbReference>
<dbReference type="Pfam" id="PF01765">
    <property type="entry name" value="RRF"/>
    <property type="match status" value="1"/>
</dbReference>
<evidence type="ECO:0000256" key="4">
    <source>
        <dbReference type="ARBA" id="ARBA00022917"/>
    </source>
</evidence>
<dbReference type="PANTHER" id="PTHR20982">
    <property type="entry name" value="RIBOSOME RECYCLING FACTOR"/>
    <property type="match status" value="1"/>
</dbReference>